<protein>
    <recommendedName>
        <fullName evidence="3">Trichome birefringence-like C-terminal domain-containing protein</fullName>
    </recommendedName>
</protein>
<evidence type="ECO:0000313" key="5">
    <source>
        <dbReference type="Proteomes" id="UP000652761"/>
    </source>
</evidence>
<dbReference type="InterPro" id="IPR029962">
    <property type="entry name" value="TBL"/>
</dbReference>
<feature type="region of interest" description="Disordered" evidence="2">
    <location>
        <begin position="25"/>
        <end position="56"/>
    </location>
</feature>
<dbReference type="AlphaFoldDB" id="A0A843UEG9"/>
<comment type="similarity">
    <text evidence="1">Belongs to the PC-esterase family. TBL subfamily.</text>
</comment>
<proteinExistence type="inferred from homology"/>
<sequence>MPSSTRCRTTGLTTEQQVWLTEQATCSVPSSQENPSGPSSPHGSYNGYVENPRDVSDTTDQNFRRMHYEAHNFTLSIFWSPFLVRSEDGRLPGLSWSGLWNLYLDEADPAWTSQLGGFDFLIISGGNWFTRPSVFYEKHRIVGSNYYLLRNIKVLNLEYANWKAFRAAFDAINKAGRAGRFRGDVFLRTLSPSHFENGQWDSGGDCVRKWPFRRNETRMMPMEEKLYKQQLVEFRRAKAEAKKRKKGVRFRLLEATAAMLLRPDGHPSRYGHWQDQNVVLRNDCVHWCLPGPVDMWNDIFLQMLKDPYA</sequence>
<reference evidence="4" key="1">
    <citation type="submission" date="2017-07" db="EMBL/GenBank/DDBJ databases">
        <title>Taro Niue Genome Assembly and Annotation.</title>
        <authorList>
            <person name="Atibalentja N."/>
            <person name="Keating K."/>
            <person name="Fields C.J."/>
        </authorList>
    </citation>
    <scope>NUCLEOTIDE SEQUENCE</scope>
    <source>
        <strain evidence="4">Niue_2</strain>
        <tissue evidence="4">Leaf</tissue>
    </source>
</reference>
<dbReference type="PANTHER" id="PTHR32285:SF148">
    <property type="entry name" value="OS01G0653100 PROTEIN"/>
    <property type="match status" value="1"/>
</dbReference>
<evidence type="ECO:0000256" key="2">
    <source>
        <dbReference type="SAM" id="MobiDB-lite"/>
    </source>
</evidence>
<dbReference type="PANTHER" id="PTHR32285">
    <property type="entry name" value="PROTEIN TRICHOME BIREFRINGENCE-LIKE 9-RELATED"/>
    <property type="match status" value="1"/>
</dbReference>
<feature type="compositionally biased region" description="Polar residues" evidence="2">
    <location>
        <begin position="25"/>
        <end position="43"/>
    </location>
</feature>
<name>A0A843UEG9_COLES</name>
<dbReference type="Pfam" id="PF13839">
    <property type="entry name" value="PC-Esterase"/>
    <property type="match status" value="1"/>
</dbReference>
<accession>A0A843UEG9</accession>
<keyword evidence="5" id="KW-1185">Reference proteome</keyword>
<evidence type="ECO:0000313" key="4">
    <source>
        <dbReference type="EMBL" id="MQL84212.1"/>
    </source>
</evidence>
<dbReference type="OrthoDB" id="630188at2759"/>
<gene>
    <name evidence="4" type="ORF">Taro_016710</name>
</gene>
<comment type="caution">
    <text evidence="4">The sequence shown here is derived from an EMBL/GenBank/DDBJ whole genome shotgun (WGS) entry which is preliminary data.</text>
</comment>
<dbReference type="InterPro" id="IPR026057">
    <property type="entry name" value="TBL_C"/>
</dbReference>
<organism evidence="4 5">
    <name type="scientific">Colocasia esculenta</name>
    <name type="common">Wild taro</name>
    <name type="synonym">Arum esculentum</name>
    <dbReference type="NCBI Taxonomy" id="4460"/>
    <lineage>
        <taxon>Eukaryota</taxon>
        <taxon>Viridiplantae</taxon>
        <taxon>Streptophyta</taxon>
        <taxon>Embryophyta</taxon>
        <taxon>Tracheophyta</taxon>
        <taxon>Spermatophyta</taxon>
        <taxon>Magnoliopsida</taxon>
        <taxon>Liliopsida</taxon>
        <taxon>Araceae</taxon>
        <taxon>Aroideae</taxon>
        <taxon>Colocasieae</taxon>
        <taxon>Colocasia</taxon>
    </lineage>
</organism>
<dbReference type="EMBL" id="NMUH01000746">
    <property type="protein sequence ID" value="MQL84212.1"/>
    <property type="molecule type" value="Genomic_DNA"/>
</dbReference>
<evidence type="ECO:0000256" key="1">
    <source>
        <dbReference type="ARBA" id="ARBA00007727"/>
    </source>
</evidence>
<feature type="domain" description="Trichome birefringence-like C-terminal" evidence="3">
    <location>
        <begin position="49"/>
        <end position="303"/>
    </location>
</feature>
<dbReference type="Proteomes" id="UP000652761">
    <property type="component" value="Unassembled WGS sequence"/>
</dbReference>
<dbReference type="GO" id="GO:0016413">
    <property type="term" value="F:O-acetyltransferase activity"/>
    <property type="evidence" value="ECO:0007669"/>
    <property type="project" value="InterPro"/>
</dbReference>
<evidence type="ECO:0000259" key="3">
    <source>
        <dbReference type="Pfam" id="PF13839"/>
    </source>
</evidence>
<dbReference type="GO" id="GO:0005794">
    <property type="term" value="C:Golgi apparatus"/>
    <property type="evidence" value="ECO:0007669"/>
    <property type="project" value="TreeGrafter"/>
</dbReference>